<organism evidence="3 4">
    <name type="scientific">Pterulicium gracile</name>
    <dbReference type="NCBI Taxonomy" id="1884261"/>
    <lineage>
        <taxon>Eukaryota</taxon>
        <taxon>Fungi</taxon>
        <taxon>Dikarya</taxon>
        <taxon>Basidiomycota</taxon>
        <taxon>Agaricomycotina</taxon>
        <taxon>Agaricomycetes</taxon>
        <taxon>Agaricomycetidae</taxon>
        <taxon>Agaricales</taxon>
        <taxon>Pleurotineae</taxon>
        <taxon>Pterulaceae</taxon>
        <taxon>Pterulicium</taxon>
    </lineage>
</organism>
<reference evidence="3 4" key="1">
    <citation type="journal article" date="2019" name="Nat. Ecol. Evol.">
        <title>Megaphylogeny resolves global patterns of mushroom evolution.</title>
        <authorList>
            <person name="Varga T."/>
            <person name="Krizsan K."/>
            <person name="Foldi C."/>
            <person name="Dima B."/>
            <person name="Sanchez-Garcia M."/>
            <person name="Sanchez-Ramirez S."/>
            <person name="Szollosi G.J."/>
            <person name="Szarkandi J.G."/>
            <person name="Papp V."/>
            <person name="Albert L."/>
            <person name="Andreopoulos W."/>
            <person name="Angelini C."/>
            <person name="Antonin V."/>
            <person name="Barry K.W."/>
            <person name="Bougher N.L."/>
            <person name="Buchanan P."/>
            <person name="Buyck B."/>
            <person name="Bense V."/>
            <person name="Catcheside P."/>
            <person name="Chovatia M."/>
            <person name="Cooper J."/>
            <person name="Damon W."/>
            <person name="Desjardin D."/>
            <person name="Finy P."/>
            <person name="Geml J."/>
            <person name="Haridas S."/>
            <person name="Hughes K."/>
            <person name="Justo A."/>
            <person name="Karasinski D."/>
            <person name="Kautmanova I."/>
            <person name="Kiss B."/>
            <person name="Kocsube S."/>
            <person name="Kotiranta H."/>
            <person name="LaButti K.M."/>
            <person name="Lechner B.E."/>
            <person name="Liimatainen K."/>
            <person name="Lipzen A."/>
            <person name="Lukacs Z."/>
            <person name="Mihaltcheva S."/>
            <person name="Morgado L.N."/>
            <person name="Niskanen T."/>
            <person name="Noordeloos M.E."/>
            <person name="Ohm R.A."/>
            <person name="Ortiz-Santana B."/>
            <person name="Ovrebo C."/>
            <person name="Racz N."/>
            <person name="Riley R."/>
            <person name="Savchenko A."/>
            <person name="Shiryaev A."/>
            <person name="Soop K."/>
            <person name="Spirin V."/>
            <person name="Szebenyi C."/>
            <person name="Tomsovsky M."/>
            <person name="Tulloss R.E."/>
            <person name="Uehling J."/>
            <person name="Grigoriev I.V."/>
            <person name="Vagvolgyi C."/>
            <person name="Papp T."/>
            <person name="Martin F.M."/>
            <person name="Miettinen O."/>
            <person name="Hibbett D.S."/>
            <person name="Nagy L.G."/>
        </authorList>
    </citation>
    <scope>NUCLEOTIDE SEQUENCE [LARGE SCALE GENOMIC DNA]</scope>
    <source>
        <strain evidence="3 4">CBS 309.79</strain>
    </source>
</reference>
<dbReference type="EMBL" id="ML178874">
    <property type="protein sequence ID" value="TFK95793.1"/>
    <property type="molecule type" value="Genomic_DNA"/>
</dbReference>
<proteinExistence type="predicted"/>
<keyword evidence="2" id="KW-1133">Transmembrane helix</keyword>
<keyword evidence="2" id="KW-0812">Transmembrane</keyword>
<accession>A0A5C3QBH7</accession>
<name>A0A5C3QBH7_9AGAR</name>
<keyword evidence="4" id="KW-1185">Reference proteome</keyword>
<feature type="transmembrane region" description="Helical" evidence="2">
    <location>
        <begin position="12"/>
        <end position="34"/>
    </location>
</feature>
<sequence length="62" mass="6971">MRFPWFGLWRLVVVWQYFATVCCVVCAVVLWSVGRVGGWVDRGKGKGKGKGKSKRPADVKSK</sequence>
<evidence type="ECO:0000313" key="3">
    <source>
        <dbReference type="EMBL" id="TFK95793.1"/>
    </source>
</evidence>
<keyword evidence="2" id="KW-0472">Membrane</keyword>
<evidence type="ECO:0000256" key="2">
    <source>
        <dbReference type="SAM" id="Phobius"/>
    </source>
</evidence>
<dbReference type="AlphaFoldDB" id="A0A5C3QBH7"/>
<evidence type="ECO:0000256" key="1">
    <source>
        <dbReference type="SAM" id="MobiDB-lite"/>
    </source>
</evidence>
<dbReference type="Proteomes" id="UP000305067">
    <property type="component" value="Unassembled WGS sequence"/>
</dbReference>
<gene>
    <name evidence="3" type="ORF">BDV98DRAFT_577200</name>
</gene>
<protein>
    <submittedName>
        <fullName evidence="3">Uncharacterized protein</fullName>
    </submittedName>
</protein>
<feature type="region of interest" description="Disordered" evidence="1">
    <location>
        <begin position="38"/>
        <end position="62"/>
    </location>
</feature>
<feature type="compositionally biased region" description="Basic residues" evidence="1">
    <location>
        <begin position="45"/>
        <end position="54"/>
    </location>
</feature>
<evidence type="ECO:0000313" key="4">
    <source>
        <dbReference type="Proteomes" id="UP000305067"/>
    </source>
</evidence>